<accession>K1PR00</accession>
<evidence type="ECO:0000256" key="1">
    <source>
        <dbReference type="ARBA" id="ARBA00001968"/>
    </source>
</evidence>
<evidence type="ECO:0000313" key="4">
    <source>
        <dbReference type="EMBL" id="EKC26702.1"/>
    </source>
</evidence>
<proteinExistence type="predicted"/>
<sequence length="104" mass="11636">MVLLTDPVPGTNVERTIGQLKRRFHILHGEIRQSPDRVSQIITACGILHNIAKMFNIPLPQEHGDEDDNDDGPDDNDNADHLVGDFQTADGRAYRNHIVASHFT</sequence>
<feature type="compositionally biased region" description="Acidic residues" evidence="3">
    <location>
        <begin position="64"/>
        <end position="77"/>
    </location>
</feature>
<dbReference type="HOGENOM" id="CLU_2252606_0_0_1"/>
<evidence type="ECO:0000256" key="2">
    <source>
        <dbReference type="ARBA" id="ARBA00022723"/>
    </source>
</evidence>
<comment type="cofactor">
    <cofactor evidence="1">
        <name>a divalent metal cation</name>
        <dbReference type="ChEBI" id="CHEBI:60240"/>
    </cofactor>
</comment>
<dbReference type="GO" id="GO:0046872">
    <property type="term" value="F:metal ion binding"/>
    <property type="evidence" value="ECO:0007669"/>
    <property type="project" value="UniProtKB-KW"/>
</dbReference>
<dbReference type="InterPro" id="IPR027806">
    <property type="entry name" value="HARBI1_dom"/>
</dbReference>
<dbReference type="AlphaFoldDB" id="K1PR00"/>
<keyword evidence="2" id="KW-0479">Metal-binding</keyword>
<organism evidence="4">
    <name type="scientific">Magallana gigas</name>
    <name type="common">Pacific oyster</name>
    <name type="synonym">Crassostrea gigas</name>
    <dbReference type="NCBI Taxonomy" id="29159"/>
    <lineage>
        <taxon>Eukaryota</taxon>
        <taxon>Metazoa</taxon>
        <taxon>Spiralia</taxon>
        <taxon>Lophotrochozoa</taxon>
        <taxon>Mollusca</taxon>
        <taxon>Bivalvia</taxon>
        <taxon>Autobranchia</taxon>
        <taxon>Pteriomorphia</taxon>
        <taxon>Ostreida</taxon>
        <taxon>Ostreoidea</taxon>
        <taxon>Ostreidae</taxon>
        <taxon>Magallana</taxon>
    </lineage>
</organism>
<dbReference type="EMBL" id="JH816901">
    <property type="protein sequence ID" value="EKC26702.1"/>
    <property type="molecule type" value="Genomic_DNA"/>
</dbReference>
<gene>
    <name evidence="4" type="ORF">CGI_10028236</name>
</gene>
<evidence type="ECO:0000256" key="3">
    <source>
        <dbReference type="SAM" id="MobiDB-lite"/>
    </source>
</evidence>
<protein>
    <submittedName>
        <fullName evidence="4">Uncharacterized protein</fullName>
    </submittedName>
</protein>
<name>K1PR00_MAGGI</name>
<reference evidence="4" key="1">
    <citation type="journal article" date="2012" name="Nature">
        <title>The oyster genome reveals stress adaptation and complexity of shell formation.</title>
        <authorList>
            <person name="Zhang G."/>
            <person name="Fang X."/>
            <person name="Guo X."/>
            <person name="Li L."/>
            <person name="Luo R."/>
            <person name="Xu F."/>
            <person name="Yang P."/>
            <person name="Zhang L."/>
            <person name="Wang X."/>
            <person name="Qi H."/>
            <person name="Xiong Z."/>
            <person name="Que H."/>
            <person name="Xie Y."/>
            <person name="Holland P.W."/>
            <person name="Paps J."/>
            <person name="Zhu Y."/>
            <person name="Wu F."/>
            <person name="Chen Y."/>
            <person name="Wang J."/>
            <person name="Peng C."/>
            <person name="Meng J."/>
            <person name="Yang L."/>
            <person name="Liu J."/>
            <person name="Wen B."/>
            <person name="Zhang N."/>
            <person name="Huang Z."/>
            <person name="Zhu Q."/>
            <person name="Feng Y."/>
            <person name="Mount A."/>
            <person name="Hedgecock D."/>
            <person name="Xu Z."/>
            <person name="Liu Y."/>
            <person name="Domazet-Loso T."/>
            <person name="Du Y."/>
            <person name="Sun X."/>
            <person name="Zhang S."/>
            <person name="Liu B."/>
            <person name="Cheng P."/>
            <person name="Jiang X."/>
            <person name="Li J."/>
            <person name="Fan D."/>
            <person name="Wang W."/>
            <person name="Fu W."/>
            <person name="Wang T."/>
            <person name="Wang B."/>
            <person name="Zhang J."/>
            <person name="Peng Z."/>
            <person name="Li Y."/>
            <person name="Li N."/>
            <person name="Wang J."/>
            <person name="Chen M."/>
            <person name="He Y."/>
            <person name="Tan F."/>
            <person name="Song X."/>
            <person name="Zheng Q."/>
            <person name="Huang R."/>
            <person name="Yang H."/>
            <person name="Du X."/>
            <person name="Chen L."/>
            <person name="Yang M."/>
            <person name="Gaffney P.M."/>
            <person name="Wang S."/>
            <person name="Luo L."/>
            <person name="She Z."/>
            <person name="Ming Y."/>
            <person name="Huang W."/>
            <person name="Zhang S."/>
            <person name="Huang B."/>
            <person name="Zhang Y."/>
            <person name="Qu T."/>
            <person name="Ni P."/>
            <person name="Miao G."/>
            <person name="Wang J."/>
            <person name="Wang Q."/>
            <person name="Steinberg C.E."/>
            <person name="Wang H."/>
            <person name="Li N."/>
            <person name="Qian L."/>
            <person name="Zhang G."/>
            <person name="Li Y."/>
            <person name="Yang H."/>
            <person name="Liu X."/>
            <person name="Wang J."/>
            <person name="Yin Y."/>
            <person name="Wang J."/>
        </authorList>
    </citation>
    <scope>NUCLEOTIDE SEQUENCE [LARGE SCALE GENOMIC DNA]</scope>
    <source>
        <strain evidence="4">05x7-T-G4-1.051#20</strain>
    </source>
</reference>
<dbReference type="Pfam" id="PF13359">
    <property type="entry name" value="DDE_Tnp_4"/>
    <property type="match status" value="1"/>
</dbReference>
<feature type="region of interest" description="Disordered" evidence="3">
    <location>
        <begin position="58"/>
        <end position="88"/>
    </location>
</feature>
<dbReference type="InParanoid" id="K1PR00"/>